<dbReference type="Gene3D" id="3.40.630.10">
    <property type="entry name" value="Zn peptidases"/>
    <property type="match status" value="1"/>
</dbReference>
<accession>A0ABS5KDT9</accession>
<dbReference type="SUPFAM" id="SSF53187">
    <property type="entry name" value="Zn-dependent exopeptidases"/>
    <property type="match status" value="1"/>
</dbReference>
<proteinExistence type="predicted"/>
<dbReference type="PANTHER" id="PTHR12147">
    <property type="entry name" value="METALLOPEPTIDASE M28 FAMILY MEMBER"/>
    <property type="match status" value="1"/>
</dbReference>
<dbReference type="EMBL" id="JAGUCN010000023">
    <property type="protein sequence ID" value="MBS2213193.1"/>
    <property type="molecule type" value="Genomic_DNA"/>
</dbReference>
<protein>
    <submittedName>
        <fullName evidence="2">M28 family peptidase</fullName>
    </submittedName>
</protein>
<dbReference type="InterPro" id="IPR045175">
    <property type="entry name" value="M28_fam"/>
</dbReference>
<evidence type="ECO:0000313" key="3">
    <source>
        <dbReference type="Proteomes" id="UP000721861"/>
    </source>
</evidence>
<sequence length="440" mass="50182">MKKLSVIAFFFISFLHVYGQSNFDYLYESVRLLTSSEFKGRGYIYGGADSTARYIKNAYREIGLSALSYDFQQSFLITAFGRINEQSSISINGRPYAIWSDFTINPYVNDWTRGQFIGQHHLYPYYKNDSVFLYRDRDAEDCLIRVKLISEKRIFQTILEGDTLADKFFGRKHTTACLHSYLQQPNMNLYPSPMMSRKLKQIANINTSNSVKETIFVDIQRDTSSYLCSNIIGRLNVRSSVDSIILVTAHYDHLGQRATSYYPGANDNASGVGVMLELANWLSIAVDEGWQPRHNIVFVAFAAEEYGLLGSEYFVQSNLIDTSLIKCVLNLDMIGGLGATLKEHSRSLYLLKSANVQHTYIEYLLEADSVNAGVDFLLDGNAKYLRYSDQASFIRRDIPSLFLFSGEDGVIHTVNDTADKLNFEKMESLVEVLYDWLKRN</sequence>
<feature type="domain" description="Peptidase M28" evidence="1">
    <location>
        <begin position="230"/>
        <end position="433"/>
    </location>
</feature>
<evidence type="ECO:0000313" key="2">
    <source>
        <dbReference type="EMBL" id="MBS2213193.1"/>
    </source>
</evidence>
<dbReference type="Proteomes" id="UP000721861">
    <property type="component" value="Unassembled WGS sequence"/>
</dbReference>
<organism evidence="2 3">
    <name type="scientific">Carboxylicivirga mesophila</name>
    <dbReference type="NCBI Taxonomy" id="1166478"/>
    <lineage>
        <taxon>Bacteria</taxon>
        <taxon>Pseudomonadati</taxon>
        <taxon>Bacteroidota</taxon>
        <taxon>Bacteroidia</taxon>
        <taxon>Marinilabiliales</taxon>
        <taxon>Marinilabiliaceae</taxon>
        <taxon>Carboxylicivirga</taxon>
    </lineage>
</organism>
<dbReference type="InterPro" id="IPR007484">
    <property type="entry name" value="Peptidase_M28"/>
</dbReference>
<evidence type="ECO:0000259" key="1">
    <source>
        <dbReference type="Pfam" id="PF04389"/>
    </source>
</evidence>
<gene>
    <name evidence="2" type="ORF">KEM09_17400</name>
</gene>
<dbReference type="Pfam" id="PF04389">
    <property type="entry name" value="Peptidase_M28"/>
    <property type="match status" value="1"/>
</dbReference>
<keyword evidence="3" id="KW-1185">Reference proteome</keyword>
<dbReference type="RefSeq" id="WP_212230230.1">
    <property type="nucleotide sequence ID" value="NZ_JAGUCN010000023.1"/>
</dbReference>
<reference evidence="2 3" key="1">
    <citation type="journal article" date="2014" name="Int. J. Syst. Evol. Microbiol.">
        <title>Carboxylicivirga gen. nov. in the family Marinilabiliaceae with two novel species, Carboxylicivirga mesophila sp. nov. and Carboxylicivirga taeanensis sp. nov., and reclassification of Cytophaga fermentans as Saccharicrinis fermentans gen. nov., comb. nov.</title>
        <authorList>
            <person name="Yang S.H."/>
            <person name="Seo H.S."/>
            <person name="Woo J.H."/>
            <person name="Oh H.M."/>
            <person name="Jang H."/>
            <person name="Lee J.H."/>
            <person name="Kim S.J."/>
            <person name="Kwon K.K."/>
        </authorList>
    </citation>
    <scope>NUCLEOTIDE SEQUENCE [LARGE SCALE GENOMIC DNA]</scope>
    <source>
        <strain evidence="2 3">JCM 18290</strain>
    </source>
</reference>
<dbReference type="PANTHER" id="PTHR12147:SF26">
    <property type="entry name" value="PEPTIDASE M28 DOMAIN-CONTAINING PROTEIN"/>
    <property type="match status" value="1"/>
</dbReference>
<comment type="caution">
    <text evidence="2">The sequence shown here is derived from an EMBL/GenBank/DDBJ whole genome shotgun (WGS) entry which is preliminary data.</text>
</comment>
<name>A0ABS5KDT9_9BACT</name>